<protein>
    <submittedName>
        <fullName evidence="1">Uncharacterized protein</fullName>
    </submittedName>
</protein>
<dbReference type="EMBL" id="CP041345">
    <property type="protein sequence ID" value="QKG81023.1"/>
    <property type="molecule type" value="Genomic_DNA"/>
</dbReference>
<name>A0A7D4BES9_9BACT</name>
<dbReference type="SUPFAM" id="SSF55486">
    <property type="entry name" value="Metalloproteases ('zincins'), catalytic domain"/>
    <property type="match status" value="1"/>
</dbReference>
<gene>
    <name evidence="1" type="ORF">FHG85_12365</name>
</gene>
<evidence type="ECO:0000313" key="2">
    <source>
        <dbReference type="Proteomes" id="UP000500961"/>
    </source>
</evidence>
<reference evidence="1 2" key="1">
    <citation type="submission" date="2019-07" db="EMBL/GenBank/DDBJ databases">
        <title>Thalassofilum flectens gen. nov., sp. nov., a novel moderate thermophilic anaerobe from a shallow sea hot spring in Kunashir Island (Russia), representing a new family in the order Bacteroidales, and proposal of Thalassofilacea fam. nov.</title>
        <authorList>
            <person name="Kochetkova T.V."/>
            <person name="Podosokorskaya O.A."/>
            <person name="Novikov A."/>
            <person name="Elcheninov A.G."/>
            <person name="Toshchakov S.V."/>
            <person name="Kublanov I.V."/>
        </authorList>
    </citation>
    <scope>NUCLEOTIDE SEQUENCE [LARGE SCALE GENOMIC DNA]</scope>
    <source>
        <strain evidence="1 2">38-H</strain>
    </source>
</reference>
<sequence length="493" mass="57175">MDYPTTPALADRYISLIKTQWELIHNPQSTTGLFDEMEEGAAKTKNSFYIKINGSTHKFNNNDKIDLVKNENGKIKIKFYFDDDSTMSVDQITWFIKCKSNSSLKFRQDTVIIPLNEDSKLQIYRVRTIENNTKDSVKVFDFNIRLIASPHIEFEMPSGYDGEFGFDDGKLIANDKFRRIKFHSFTLLDGNEFFSPWLTMIDNNNIDLKIKQVGGRKGDSLYLKYDPDFISAKLSSNMQTINITKKVDVVNDFNEPQFLFVYRKDLYGIQDHIVGRIAILSSFVKQIENVFIIYLEKSKNKAKRIDTQALLNLLNKRSLNQFFVNTKNVSVIGADTLRHNMRTEFTFVDNQDKVGYIYNTLLETVRNKIPSQVIITSGGFPKNVYIVITDITLYKENNEICKFSGGGVMKNNFAIMYATGHCSSSEDLLELIVHEIGHTLNLYDTFNDKQLGRPAVSETKDNYMDYKIPNRKRFYRTQWQNVMLYRWSIPNSQ</sequence>
<dbReference type="RefSeq" id="WP_173076369.1">
    <property type="nucleotide sequence ID" value="NZ_CP041345.1"/>
</dbReference>
<keyword evidence="2" id="KW-1185">Reference proteome</keyword>
<dbReference type="InterPro" id="IPR024079">
    <property type="entry name" value="MetalloPept_cat_dom_sf"/>
</dbReference>
<evidence type="ECO:0000313" key="1">
    <source>
        <dbReference type="EMBL" id="QKG81023.1"/>
    </source>
</evidence>
<dbReference type="AlphaFoldDB" id="A0A7D4BES9"/>
<dbReference type="KEGG" id="ttz:FHG85_12365"/>
<organism evidence="1 2">
    <name type="scientific">Tenuifilum thalassicum</name>
    <dbReference type="NCBI Taxonomy" id="2590900"/>
    <lineage>
        <taxon>Bacteria</taxon>
        <taxon>Pseudomonadati</taxon>
        <taxon>Bacteroidota</taxon>
        <taxon>Bacteroidia</taxon>
        <taxon>Bacteroidales</taxon>
        <taxon>Tenuifilaceae</taxon>
        <taxon>Tenuifilum</taxon>
    </lineage>
</organism>
<dbReference type="Proteomes" id="UP000500961">
    <property type="component" value="Chromosome"/>
</dbReference>
<proteinExistence type="predicted"/>
<dbReference type="GO" id="GO:0008237">
    <property type="term" value="F:metallopeptidase activity"/>
    <property type="evidence" value="ECO:0007669"/>
    <property type="project" value="InterPro"/>
</dbReference>
<dbReference type="Gene3D" id="3.40.390.10">
    <property type="entry name" value="Collagenase (Catalytic Domain)"/>
    <property type="match status" value="1"/>
</dbReference>
<accession>A0A7D4BES9</accession>